<dbReference type="Proteomes" id="UP000078225">
    <property type="component" value="Unassembled WGS sequence"/>
</dbReference>
<dbReference type="Pfam" id="PF18807">
    <property type="entry name" value="TTc_toxin_rep"/>
    <property type="match status" value="1"/>
</dbReference>
<dbReference type="NCBIfam" id="TIGR03696">
    <property type="entry name" value="Rhs_assc_core"/>
    <property type="match status" value="1"/>
</dbReference>
<dbReference type="InterPro" id="IPR022385">
    <property type="entry name" value="Rhs_assc_core"/>
</dbReference>
<evidence type="ECO:0000313" key="2">
    <source>
        <dbReference type="Proteomes" id="UP000078225"/>
    </source>
</evidence>
<dbReference type="Gene3D" id="2.180.10.10">
    <property type="entry name" value="RHS repeat-associated core"/>
    <property type="match status" value="1"/>
</dbReference>
<name>A0A1B7L9V1_9ENTR</name>
<dbReference type="PANTHER" id="PTHR32305:SF15">
    <property type="entry name" value="PROTEIN RHSA-RELATED"/>
    <property type="match status" value="1"/>
</dbReference>
<protein>
    <recommendedName>
        <fullName evidence="3">Toxin</fullName>
    </recommendedName>
</protein>
<dbReference type="RefSeq" id="WP_064595295.1">
    <property type="nucleotide sequence ID" value="NZ_LYRP01000001.1"/>
</dbReference>
<organism evidence="1 2">
    <name type="scientific">Mangrovibacter phragmitis</name>
    <dbReference type="NCBI Taxonomy" id="1691903"/>
    <lineage>
        <taxon>Bacteria</taxon>
        <taxon>Pseudomonadati</taxon>
        <taxon>Pseudomonadota</taxon>
        <taxon>Gammaproteobacteria</taxon>
        <taxon>Enterobacterales</taxon>
        <taxon>Enterobacteriaceae</taxon>
        <taxon>Mangrovibacter</taxon>
    </lineage>
</organism>
<dbReference type="AlphaFoldDB" id="A0A1B7L9V1"/>
<gene>
    <name evidence="1" type="ORF">A9B99_05360</name>
</gene>
<dbReference type="EMBL" id="LYRP01000001">
    <property type="protein sequence ID" value="OAT79116.1"/>
    <property type="molecule type" value="Genomic_DNA"/>
</dbReference>
<dbReference type="STRING" id="1691903.A9B99_05360"/>
<dbReference type="InterPro" id="IPR041508">
    <property type="entry name" value="TcC-like_repeat"/>
</dbReference>
<evidence type="ECO:0000313" key="1">
    <source>
        <dbReference type="EMBL" id="OAT79116.1"/>
    </source>
</evidence>
<sequence>METLLFSNTPSVAVLDNRGLGVREIAYHRHPDSPDITDERITRHTFTPAGHLLMSRSPRQYDLIRNDPSVLPDREVISSLTGQPLKVTGCDDGTTLAFHDAANRPVLAVSAGGITRRWGYEGPELPGRLLSVTESRPGQNPHLHETQGWGSNTQYEKDNNLAGQCTERQDETGLYWLTSVSLTGQPLTRMQQLLADDDEEEDRASRLPQELLYMYYTYDATGELLTQTDARGNRQRQVLDVAGLLKQSWLTPVGGTERAILQSVRYSAAGQVLEEVHGNGVVTTYTYEAQTQRLTGIKTARPAGHSSGAKVLQDLRYEYDPVGNVVSVSNDAEATRFWRNQKVVPESRYVYDSLYQLVRAIGREMAGVGQQSSSLPDVTLFDNATYTNYTRTWTYDSNGNLTQIRHSAPATGNNHTTNITVSNRSNRGVISDLAAHPENVEALFSAGGHQLQLLAGQVLHWTLREELHRVTLVNREESSDEEVYRYNADAKRVVKTRTQVTGNSTQTEEVVYLESLELRNTYRGVVQTAELTVSLAGKARLLHWVSGKPENISNDQIRYSHGSLNENCSLETDENGLLISLEEYYPFGGTAVWAARSAVEAEYKTIRYSGKERDVTGLYYYGYRYYQAWAGRWLSADPAGTIDGLNLFRMCRNNPVTYRDPFGLDPDSEEDTVATLFTPEKLELSPHIKNILDAKAQQKEGKEKKQYNILFISAKKNKNSFDPRSSDIATTEFSRERMSYLMHKGHNVKGAYVNTAEEFKETWNAIGKGSLKDINKVIIDYHGAISPKRGHESVLVLSTDPQILLFDRKDIESLEEKSTVDVVSLAACYSGFVERFNPAVGFLDKLTKPGAHTVGFDAQGDNNRSKMKTLRHADPGDPFTNALSALKVERFQYGRVKYKKTSDNEFQIDYKPGFKEMSKVLPRSQYFN</sequence>
<dbReference type="InterPro" id="IPR050708">
    <property type="entry name" value="T6SS_VgrG/RHS"/>
</dbReference>
<dbReference type="OrthoDB" id="8596416at2"/>
<comment type="caution">
    <text evidence="1">The sequence shown here is derived from an EMBL/GenBank/DDBJ whole genome shotgun (WGS) entry which is preliminary data.</text>
</comment>
<accession>A0A1B7L9V1</accession>
<dbReference type="PANTHER" id="PTHR32305">
    <property type="match status" value="1"/>
</dbReference>
<evidence type="ECO:0008006" key="3">
    <source>
        <dbReference type="Google" id="ProtNLM"/>
    </source>
</evidence>
<keyword evidence="2" id="KW-1185">Reference proteome</keyword>
<proteinExistence type="predicted"/>
<reference evidence="2" key="1">
    <citation type="submission" date="2016-05" db="EMBL/GenBank/DDBJ databases">
        <authorList>
            <person name="Behera P."/>
            <person name="Vaishampayan P."/>
            <person name="Singh N."/>
            <person name="Raina V."/>
            <person name="Suar M."/>
            <person name="Pattnaik A."/>
            <person name="Rastogi G."/>
        </authorList>
    </citation>
    <scope>NUCLEOTIDE SEQUENCE [LARGE SCALE GENOMIC DNA]</scope>
    <source>
        <strain evidence="2">MP23</strain>
    </source>
</reference>